<protein>
    <recommendedName>
        <fullName evidence="5">LGFP repeat-containing protein</fullName>
    </recommendedName>
</protein>
<name>A0A7I9VCV8_9ACTN</name>
<gene>
    <name evidence="3" type="ORF">nbrc107696_34780</name>
</gene>
<dbReference type="OrthoDB" id="4374516at2"/>
<proteinExistence type="predicted"/>
<feature type="compositionally biased region" description="Low complexity" evidence="1">
    <location>
        <begin position="33"/>
        <end position="52"/>
    </location>
</feature>
<feature type="chain" id="PRO_5039610555" description="LGFP repeat-containing protein" evidence="2">
    <location>
        <begin position="24"/>
        <end position="201"/>
    </location>
</feature>
<evidence type="ECO:0008006" key="5">
    <source>
        <dbReference type="Google" id="ProtNLM"/>
    </source>
</evidence>
<reference evidence="4" key="1">
    <citation type="submission" date="2019-06" db="EMBL/GenBank/DDBJ databases">
        <title>Gordonia isolated from sludge of a wastewater treatment plant.</title>
        <authorList>
            <person name="Tamura T."/>
            <person name="Aoyama K."/>
            <person name="Kang Y."/>
            <person name="Saito S."/>
            <person name="Akiyama N."/>
            <person name="Yazawa K."/>
            <person name="Gonoi T."/>
            <person name="Mikami Y."/>
        </authorList>
    </citation>
    <scope>NUCLEOTIDE SEQUENCE [LARGE SCALE GENOMIC DNA]</scope>
    <source>
        <strain evidence="4">NBRC 107696</strain>
    </source>
</reference>
<dbReference type="AlphaFoldDB" id="A0A7I9VCV8"/>
<comment type="caution">
    <text evidence="3">The sequence shown here is derived from an EMBL/GenBank/DDBJ whole genome shotgun (WGS) entry which is preliminary data.</text>
</comment>
<accession>A0A7I9VCV8</accession>
<dbReference type="EMBL" id="BJOV01000005">
    <property type="protein sequence ID" value="GEE03032.1"/>
    <property type="molecule type" value="Genomic_DNA"/>
</dbReference>
<feature type="region of interest" description="Disordered" evidence="1">
    <location>
        <begin position="79"/>
        <end position="99"/>
    </location>
</feature>
<dbReference type="InterPro" id="IPR013207">
    <property type="entry name" value="LGFP"/>
</dbReference>
<evidence type="ECO:0000256" key="2">
    <source>
        <dbReference type="SAM" id="SignalP"/>
    </source>
</evidence>
<evidence type="ECO:0000313" key="3">
    <source>
        <dbReference type="EMBL" id="GEE03032.1"/>
    </source>
</evidence>
<dbReference type="RefSeq" id="WP_161896601.1">
    <property type="nucleotide sequence ID" value="NZ_BJOV01000005.1"/>
</dbReference>
<sequence length="201" mass="20519">MRQNMRRTAGVAAALAVTAAVLAGCSDDKSDDASASTTATSAATTTSSAAAAKPVELTSTDGKEVTLTGPIAAKYSAATDKQRKDLGKPKAGKGEAGTSESGVVFQQFVGGVITAKNAEAGTPAFITWGKIRDAWNVKRDEHGKPSAHGKSGSNGPLGAATSDETDEGTLKKSTFEHGEITFDTKTDKIKVTVMGKEVAAK</sequence>
<feature type="region of interest" description="Disordered" evidence="1">
    <location>
        <begin position="140"/>
        <end position="172"/>
    </location>
</feature>
<feature type="region of interest" description="Disordered" evidence="1">
    <location>
        <begin position="26"/>
        <end position="52"/>
    </location>
</feature>
<keyword evidence="2" id="KW-0732">Signal</keyword>
<evidence type="ECO:0000313" key="4">
    <source>
        <dbReference type="Proteomes" id="UP000444960"/>
    </source>
</evidence>
<keyword evidence="4" id="KW-1185">Reference proteome</keyword>
<evidence type="ECO:0000256" key="1">
    <source>
        <dbReference type="SAM" id="MobiDB-lite"/>
    </source>
</evidence>
<dbReference type="Proteomes" id="UP000444960">
    <property type="component" value="Unassembled WGS sequence"/>
</dbReference>
<dbReference type="PROSITE" id="PS51257">
    <property type="entry name" value="PROKAR_LIPOPROTEIN"/>
    <property type="match status" value="1"/>
</dbReference>
<dbReference type="Pfam" id="PF08310">
    <property type="entry name" value="LGFP"/>
    <property type="match status" value="1"/>
</dbReference>
<organism evidence="3 4">
    <name type="scientific">Gordonia spumicola</name>
    <dbReference type="NCBI Taxonomy" id="589161"/>
    <lineage>
        <taxon>Bacteria</taxon>
        <taxon>Bacillati</taxon>
        <taxon>Actinomycetota</taxon>
        <taxon>Actinomycetes</taxon>
        <taxon>Mycobacteriales</taxon>
        <taxon>Gordoniaceae</taxon>
        <taxon>Gordonia</taxon>
    </lineage>
</organism>
<feature type="signal peptide" evidence="2">
    <location>
        <begin position="1"/>
        <end position="23"/>
    </location>
</feature>